<dbReference type="InterPro" id="IPR054734">
    <property type="entry name" value="PqqF-like_C_4"/>
</dbReference>
<dbReference type="GO" id="GO:0006508">
    <property type="term" value="P:proteolysis"/>
    <property type="evidence" value="ECO:0007669"/>
    <property type="project" value="UniProtKB-KW"/>
</dbReference>
<dbReference type="RefSeq" id="WP_102652926.1">
    <property type="nucleotide sequence ID" value="NZ_PNRF01000015.1"/>
</dbReference>
<dbReference type="GO" id="GO:0008237">
    <property type="term" value="F:metallopeptidase activity"/>
    <property type="evidence" value="ECO:0007669"/>
    <property type="project" value="UniProtKB-KW"/>
</dbReference>
<evidence type="ECO:0000313" key="11">
    <source>
        <dbReference type="Proteomes" id="UP000235803"/>
    </source>
</evidence>
<dbReference type="PANTHER" id="PTHR43690">
    <property type="entry name" value="NARDILYSIN"/>
    <property type="match status" value="1"/>
</dbReference>
<dbReference type="EMBL" id="PNRF01000015">
    <property type="protein sequence ID" value="PMR75921.1"/>
    <property type="molecule type" value="Genomic_DNA"/>
</dbReference>
<dbReference type="PANTHER" id="PTHR43690:SF18">
    <property type="entry name" value="INSULIN-DEGRADING ENZYME-RELATED"/>
    <property type="match status" value="1"/>
</dbReference>
<keyword evidence="2" id="KW-0645">Protease</keyword>
<dbReference type="Pfam" id="PF22456">
    <property type="entry name" value="PqqF-like_C_4"/>
    <property type="match status" value="1"/>
</dbReference>
<dbReference type="InterPro" id="IPR050626">
    <property type="entry name" value="Peptidase_M16"/>
</dbReference>
<dbReference type="AlphaFoldDB" id="A0A2N7U675"/>
<comment type="caution">
    <text evidence="10">The sequence shown here is derived from an EMBL/GenBank/DDBJ whole genome shotgun (WGS) entry which is preliminary data.</text>
</comment>
<keyword evidence="6" id="KW-0482">Metalloprotease</keyword>
<organism evidence="10 11">
    <name type="scientific">Billgrantia endophytica</name>
    <dbReference type="NCBI Taxonomy" id="2033802"/>
    <lineage>
        <taxon>Bacteria</taxon>
        <taxon>Pseudomonadati</taxon>
        <taxon>Pseudomonadota</taxon>
        <taxon>Gammaproteobacteria</taxon>
        <taxon>Oceanospirillales</taxon>
        <taxon>Halomonadaceae</taxon>
        <taxon>Billgrantia</taxon>
    </lineage>
</organism>
<keyword evidence="5" id="KW-0862">Zinc</keyword>
<evidence type="ECO:0000256" key="6">
    <source>
        <dbReference type="ARBA" id="ARBA00023049"/>
    </source>
</evidence>
<name>A0A2N7U675_9GAMM</name>
<sequence length="839" mass="91690">MSAPPSAASIDAARREGLPTGSRLHSARLANGLWILAAQVPEARQLRLVGAVGAGYLDEPATCRGLAHLLEHSLFLGSEGFPGESELSGWVGRLGGRYNARTDETTTDIHLHLPPDAAEEGLVRLIDLLSRPLLAPHHIAREVDVLDAEFHARRADPALHRLAALGLLCRPTHPARACHAGNRTTLGDDTERLTQQLRDFHRCHYRPERMALVMLGPQPLEAQLTLLERHGKAFAAHRAVPMTGDARSWRWNAPDGVMWCLPDTVTDSHASVLELLWPLPEGMDEIHMTGLSTLRARLADGALAVALQRATDLADLSVGTIAPGAGNALTLRLELVAPDPPLEVLLACCRQALDAALVEPFDTPWPEPADFDAWTRRWARRLASGGMSIATTPGDMPFDALTPRLTADQCRLLWQRPPDATPCWNVLEETGTRFRQLPLPAMASPRDLPGLGAPTFPPRPSRRHGGSARPGRLLQEKRLSLWWGGLDWPGSAGEASWCLGWPAAASDQTARLVRWRQRSLALRQAAWAHGMTLRTEGDSRGDWLMASGEATRLVPLVEQALDAWRAAHGEAAQVPPSAATGLVAQRMLDRLEARPPPGGARGAGDSRLLCWASGDIDACDARDHAREFSSHPALGEFLAAAVSPDRPASGGTTWLPPQGEDQAVMLEVMGGDDSSRSRWLMQLLAQCHDAAFHHEMRQHRRFGYVAAVRYRESAGWPRLGYVVQSPGAPPDALRQAILDFIMTRGKELARLDPAELARHRRGLASRQGSPETRPEAIARAWQALRRRPTIETPGATWRLAPWEEEAQSLASLGTEDLARLAESLVAGELPCHWWLHAPR</sequence>
<dbReference type="InterPro" id="IPR011249">
    <property type="entry name" value="Metalloenz_LuxS/M16"/>
</dbReference>
<dbReference type="GO" id="GO:0046872">
    <property type="term" value="F:metal ion binding"/>
    <property type="evidence" value="ECO:0007669"/>
    <property type="project" value="UniProtKB-KW"/>
</dbReference>
<keyword evidence="3" id="KW-0479">Metal-binding</keyword>
<comment type="similarity">
    <text evidence="1">Belongs to the peptidase M16 family.</text>
</comment>
<feature type="domain" description="Coenzyme PQQ synthesis protein F-like C-terminal lobe" evidence="9">
    <location>
        <begin position="683"/>
        <end position="781"/>
    </location>
</feature>
<proteinExistence type="inferred from homology"/>
<evidence type="ECO:0000259" key="9">
    <source>
        <dbReference type="Pfam" id="PF22456"/>
    </source>
</evidence>
<dbReference type="SUPFAM" id="SSF63411">
    <property type="entry name" value="LuxS/MPP-like metallohydrolase"/>
    <property type="match status" value="2"/>
</dbReference>
<evidence type="ECO:0000256" key="7">
    <source>
        <dbReference type="SAM" id="MobiDB-lite"/>
    </source>
</evidence>
<evidence type="ECO:0000313" key="10">
    <source>
        <dbReference type="EMBL" id="PMR75921.1"/>
    </source>
</evidence>
<evidence type="ECO:0000256" key="2">
    <source>
        <dbReference type="ARBA" id="ARBA00022670"/>
    </source>
</evidence>
<evidence type="ECO:0000256" key="3">
    <source>
        <dbReference type="ARBA" id="ARBA00022723"/>
    </source>
</evidence>
<evidence type="ECO:0000256" key="5">
    <source>
        <dbReference type="ARBA" id="ARBA00022833"/>
    </source>
</evidence>
<dbReference type="Gene3D" id="3.30.830.10">
    <property type="entry name" value="Metalloenzyme, LuxS/M16 peptidase-like"/>
    <property type="match status" value="2"/>
</dbReference>
<accession>A0A2N7U675</accession>
<feature type="region of interest" description="Disordered" evidence="7">
    <location>
        <begin position="444"/>
        <end position="470"/>
    </location>
</feature>
<evidence type="ECO:0000256" key="4">
    <source>
        <dbReference type="ARBA" id="ARBA00022801"/>
    </source>
</evidence>
<protein>
    <submittedName>
        <fullName evidence="10">Uncharacterized protein</fullName>
    </submittedName>
</protein>
<dbReference type="Proteomes" id="UP000235803">
    <property type="component" value="Unassembled WGS sequence"/>
</dbReference>
<evidence type="ECO:0000256" key="1">
    <source>
        <dbReference type="ARBA" id="ARBA00007261"/>
    </source>
</evidence>
<dbReference type="OrthoDB" id="9811314at2"/>
<gene>
    <name evidence="10" type="ORF">C1H69_08240</name>
</gene>
<dbReference type="Pfam" id="PF00675">
    <property type="entry name" value="Peptidase_M16"/>
    <property type="match status" value="1"/>
</dbReference>
<dbReference type="InterPro" id="IPR011765">
    <property type="entry name" value="Pept_M16_N"/>
</dbReference>
<evidence type="ECO:0000259" key="8">
    <source>
        <dbReference type="Pfam" id="PF00675"/>
    </source>
</evidence>
<keyword evidence="11" id="KW-1185">Reference proteome</keyword>
<feature type="domain" description="Peptidase M16 N-terminal" evidence="8">
    <location>
        <begin position="51"/>
        <end position="157"/>
    </location>
</feature>
<reference evidence="10 11" key="1">
    <citation type="submission" date="2018-01" db="EMBL/GenBank/DDBJ databases">
        <title>Halomonas endophytica sp. nov., isolated from storage liquid in the stems of Populus euphratica.</title>
        <authorList>
            <person name="Chen C."/>
        </authorList>
    </citation>
    <scope>NUCLEOTIDE SEQUENCE [LARGE SCALE GENOMIC DNA]</scope>
    <source>
        <strain evidence="10 11">MC28</strain>
    </source>
</reference>
<keyword evidence="4" id="KW-0378">Hydrolase</keyword>